<reference evidence="1" key="1">
    <citation type="submission" date="2021-06" db="EMBL/GenBank/DDBJ databases">
        <authorList>
            <person name="Hodson N. C."/>
            <person name="Mongue J. A."/>
            <person name="Jaron S. K."/>
        </authorList>
    </citation>
    <scope>NUCLEOTIDE SEQUENCE</scope>
</reference>
<evidence type="ECO:0000313" key="1">
    <source>
        <dbReference type="EMBL" id="CAG7838367.1"/>
    </source>
</evidence>
<gene>
    <name evidence="1" type="ORF">AFUS01_LOCUS47345</name>
</gene>
<proteinExistence type="predicted"/>
<comment type="caution">
    <text evidence="1">The sequence shown here is derived from an EMBL/GenBank/DDBJ whole genome shotgun (WGS) entry which is preliminary data.</text>
</comment>
<keyword evidence="2" id="KW-1185">Reference proteome</keyword>
<organism evidence="1 2">
    <name type="scientific">Allacma fusca</name>
    <dbReference type="NCBI Taxonomy" id="39272"/>
    <lineage>
        <taxon>Eukaryota</taxon>
        <taxon>Metazoa</taxon>
        <taxon>Ecdysozoa</taxon>
        <taxon>Arthropoda</taxon>
        <taxon>Hexapoda</taxon>
        <taxon>Collembola</taxon>
        <taxon>Symphypleona</taxon>
        <taxon>Sminthuridae</taxon>
        <taxon>Allacma</taxon>
    </lineage>
</organism>
<name>A0A8J2LK50_9HEXA</name>
<feature type="non-terminal residue" evidence="1">
    <location>
        <position position="1"/>
    </location>
</feature>
<evidence type="ECO:0000313" key="2">
    <source>
        <dbReference type="Proteomes" id="UP000708208"/>
    </source>
</evidence>
<dbReference type="Proteomes" id="UP000708208">
    <property type="component" value="Unassembled WGS sequence"/>
</dbReference>
<dbReference type="EMBL" id="CAJVCH010571727">
    <property type="protein sequence ID" value="CAG7838367.1"/>
    <property type="molecule type" value="Genomic_DNA"/>
</dbReference>
<accession>A0A8J2LK50</accession>
<sequence length="12" mass="1370">IGGFESKYLKID</sequence>
<protein>
    <submittedName>
        <fullName evidence="1">Uncharacterized protein</fullName>
    </submittedName>
</protein>